<organism evidence="1 2">
    <name type="scientific">Brachybacterium faecium (strain ATCC 43885 / DSM 4810 / JCM 11609 / LMG 19847 / NBRC 14762 / NCIMB 9860 / 6-10)</name>
    <dbReference type="NCBI Taxonomy" id="446465"/>
    <lineage>
        <taxon>Bacteria</taxon>
        <taxon>Bacillati</taxon>
        <taxon>Actinomycetota</taxon>
        <taxon>Actinomycetes</taxon>
        <taxon>Micrococcales</taxon>
        <taxon>Dermabacteraceae</taxon>
        <taxon>Brachybacterium</taxon>
    </lineage>
</organism>
<protein>
    <submittedName>
        <fullName evidence="1">Uncharacterized protein</fullName>
    </submittedName>
</protein>
<dbReference type="OrthoDB" id="3692150at2"/>
<gene>
    <name evidence="1" type="ordered locus">Bfae_06750</name>
</gene>
<dbReference type="PATRIC" id="fig|446465.5.peg.667"/>
<dbReference type="AlphaFoldDB" id="C7MIB2"/>
<proteinExistence type="predicted"/>
<evidence type="ECO:0000313" key="1">
    <source>
        <dbReference type="EMBL" id="ACU84538.1"/>
    </source>
</evidence>
<accession>C7MIB2</accession>
<name>C7MIB2_BRAFD</name>
<evidence type="ECO:0000313" key="2">
    <source>
        <dbReference type="Proteomes" id="UP000001919"/>
    </source>
</evidence>
<dbReference type="Proteomes" id="UP000001919">
    <property type="component" value="Chromosome"/>
</dbReference>
<dbReference type="HOGENOM" id="CLU_1988350_0_0_11"/>
<dbReference type="KEGG" id="bfa:Bfae_06750"/>
<reference evidence="1 2" key="1">
    <citation type="journal article" date="2009" name="Stand. Genomic Sci.">
        <title>Complete genome sequence of Brachybacterium faecium type strain (Schefferle 6-10).</title>
        <authorList>
            <person name="Lapidus A."/>
            <person name="Pukall R."/>
            <person name="Labuttii K."/>
            <person name="Copeland A."/>
            <person name="Del Rio T.G."/>
            <person name="Nolan M."/>
            <person name="Chen F."/>
            <person name="Lucas S."/>
            <person name="Tice H."/>
            <person name="Cheng J.F."/>
            <person name="Bruce D."/>
            <person name="Goodwin L."/>
            <person name="Pitluck S."/>
            <person name="Rohde M."/>
            <person name="Goker M."/>
            <person name="Pati A."/>
            <person name="Ivanova N."/>
            <person name="Mavrommatis K."/>
            <person name="Chen A."/>
            <person name="Palaniappan K."/>
            <person name="D'haeseleer P."/>
            <person name="Chain P."/>
            <person name="Bristow J."/>
            <person name="Eisen J.A."/>
            <person name="Markowitz V."/>
            <person name="Hugenholtz P."/>
            <person name="Kyrpides N.C."/>
            <person name="Klenk H.P."/>
        </authorList>
    </citation>
    <scope>NUCLEOTIDE SEQUENCE [LARGE SCALE GENOMIC DNA]</scope>
    <source>
        <strain evidence="2">ATCC 43885 / DSM 4810 / JCM 11609 / LMG 19847 / NBRC 14762 / NCIMB 9860 / 6-10</strain>
    </source>
</reference>
<keyword evidence="2" id="KW-1185">Reference proteome</keyword>
<sequence length="125" mass="13127">MTLSSAAGTPAAPRIDLHGAEAAAAFRDRIRALWPATRGAVADEDAWREQFWEQHRGRDGFRLDTATDGAGASGAEGAGAPGEVLLGFAWGDIGGAGHRLYRARGWTVLGELAAQKVVMGKRLTA</sequence>
<dbReference type="EMBL" id="CP001643">
    <property type="protein sequence ID" value="ACU84538.1"/>
    <property type="molecule type" value="Genomic_DNA"/>
</dbReference>
<dbReference type="STRING" id="446465.Bfae_06750"/>